<evidence type="ECO:0000313" key="1">
    <source>
        <dbReference type="EMBL" id="KAK3044652.1"/>
    </source>
</evidence>
<organism evidence="1 2">
    <name type="scientific">Coniosporium uncinatum</name>
    <dbReference type="NCBI Taxonomy" id="93489"/>
    <lineage>
        <taxon>Eukaryota</taxon>
        <taxon>Fungi</taxon>
        <taxon>Dikarya</taxon>
        <taxon>Ascomycota</taxon>
        <taxon>Pezizomycotina</taxon>
        <taxon>Dothideomycetes</taxon>
        <taxon>Dothideomycetes incertae sedis</taxon>
        <taxon>Coniosporium</taxon>
    </lineage>
</organism>
<proteinExistence type="predicted"/>
<protein>
    <submittedName>
        <fullName evidence="1">Uncharacterized protein</fullName>
    </submittedName>
</protein>
<evidence type="ECO:0000313" key="2">
    <source>
        <dbReference type="Proteomes" id="UP001186974"/>
    </source>
</evidence>
<reference evidence="1" key="1">
    <citation type="submission" date="2024-09" db="EMBL/GenBank/DDBJ databases">
        <title>Black Yeasts Isolated from many extreme environments.</title>
        <authorList>
            <person name="Coleine C."/>
            <person name="Stajich J.E."/>
            <person name="Selbmann L."/>
        </authorList>
    </citation>
    <scope>NUCLEOTIDE SEQUENCE</scope>
    <source>
        <strain evidence="1">CCFEE 5737</strain>
    </source>
</reference>
<sequence length="295" mass="33287">MICRPSIAQEVIEMDAVIKAETQREREEVKKKQKGGKSGANGDVAMSGTEEQEEGAVKEQVNGTSESSPDKEIPIKSEGEIEDAEMKTAMSPPAEETPVPNGTAPAPPKDPWHPVLKPLIERLRSALPSEFEETLPLSFYVSFWQASIQDFGVAPGYEEEIKKLNAKVQLINNDRTDVSRLGQARKETQKKEVHNALNKLRSEMKTQLERHIAFVSRLRKEKTYWFAEYPIAEQKALHGAIIQECFFPRMLLSPLDASYSCKMLFQLHSMGTPGFRISMLVDEFMKEKQLTGMVF</sequence>
<name>A0ACC3CUH0_9PEZI</name>
<dbReference type="Proteomes" id="UP001186974">
    <property type="component" value="Unassembled WGS sequence"/>
</dbReference>
<dbReference type="EMBL" id="JAWDJW010011656">
    <property type="protein sequence ID" value="KAK3044652.1"/>
    <property type="molecule type" value="Genomic_DNA"/>
</dbReference>
<keyword evidence="2" id="KW-1185">Reference proteome</keyword>
<comment type="caution">
    <text evidence="1">The sequence shown here is derived from an EMBL/GenBank/DDBJ whole genome shotgun (WGS) entry which is preliminary data.</text>
</comment>
<gene>
    <name evidence="1" type="ORF">LTS18_000711</name>
</gene>
<accession>A0ACC3CUH0</accession>